<proteinExistence type="predicted"/>
<dbReference type="EMBL" id="JXZB01000001">
    <property type="protein sequence ID" value="KIQ66974.1"/>
    <property type="molecule type" value="Genomic_DNA"/>
</dbReference>
<keyword evidence="1" id="KW-0472">Membrane</keyword>
<dbReference type="PATRIC" id="fig|2064.6.peg.1334"/>
<dbReference type="Proteomes" id="UP000032066">
    <property type="component" value="Unassembled WGS sequence"/>
</dbReference>
<gene>
    <name evidence="2" type="ORF">TR51_06100</name>
</gene>
<keyword evidence="1" id="KW-1133">Transmembrane helix</keyword>
<organism evidence="2 3">
    <name type="scientific">Kitasatospora griseola</name>
    <name type="common">Streptomyces griseolosporeus</name>
    <dbReference type="NCBI Taxonomy" id="2064"/>
    <lineage>
        <taxon>Bacteria</taxon>
        <taxon>Bacillati</taxon>
        <taxon>Actinomycetota</taxon>
        <taxon>Actinomycetes</taxon>
        <taxon>Kitasatosporales</taxon>
        <taxon>Streptomycetaceae</taxon>
        <taxon>Kitasatospora</taxon>
    </lineage>
</organism>
<reference evidence="2 3" key="1">
    <citation type="submission" date="2015-02" db="EMBL/GenBank/DDBJ databases">
        <title>Draft genome sequence of Kitasatospora griseola MF730-N6, a bafilomycin, terpentecin and satosporin producer.</title>
        <authorList>
            <person name="Arens J.C."/>
            <person name="Haltli B."/>
            <person name="Kerr R.G."/>
        </authorList>
    </citation>
    <scope>NUCLEOTIDE SEQUENCE [LARGE SCALE GENOMIC DNA]</scope>
    <source>
        <strain evidence="2 3">MF730-N6</strain>
    </source>
</reference>
<dbReference type="RefSeq" id="WP_043908627.1">
    <property type="nucleotide sequence ID" value="NZ_JXZB01000001.1"/>
</dbReference>
<feature type="transmembrane region" description="Helical" evidence="1">
    <location>
        <begin position="98"/>
        <end position="117"/>
    </location>
</feature>
<evidence type="ECO:0000256" key="1">
    <source>
        <dbReference type="SAM" id="Phobius"/>
    </source>
</evidence>
<dbReference type="OrthoDB" id="3873065at2"/>
<name>A0A0D0PX26_KITGR</name>
<keyword evidence="1" id="KW-0812">Transmembrane</keyword>
<dbReference type="AlphaFoldDB" id="A0A0D0PX26"/>
<comment type="caution">
    <text evidence="2">The sequence shown here is derived from an EMBL/GenBank/DDBJ whole genome shotgun (WGS) entry which is preliminary data.</text>
</comment>
<evidence type="ECO:0000313" key="3">
    <source>
        <dbReference type="Proteomes" id="UP000032066"/>
    </source>
</evidence>
<keyword evidence="3" id="KW-1185">Reference proteome</keyword>
<feature type="transmembrane region" description="Helical" evidence="1">
    <location>
        <begin position="62"/>
        <end position="86"/>
    </location>
</feature>
<feature type="transmembrane region" description="Helical" evidence="1">
    <location>
        <begin position="123"/>
        <end position="142"/>
    </location>
</feature>
<protein>
    <submittedName>
        <fullName evidence="2">Uncharacterized protein</fullName>
    </submittedName>
</protein>
<accession>A0A0D0PX26</accession>
<evidence type="ECO:0000313" key="2">
    <source>
        <dbReference type="EMBL" id="KIQ66974.1"/>
    </source>
</evidence>
<feature type="transmembrane region" description="Helical" evidence="1">
    <location>
        <begin position="21"/>
        <end position="42"/>
    </location>
</feature>
<sequence>MITDRTVALRRLTLPGYRGPLLLAALLAAVVALPEGGLHGAMKLAAMAGGMFLSLLRVVPTIAPLMLLPIAFPFALIAVVVIGATVERPLTRPRRPGTSALLGLALGCAAVVLGFSVPGWDLGLLGVGGLTLVGLPLAWLLWQQWPVARNAESPSGRWRWAVAPLLLAATVLAVTRTDPAEARFALARPALTGWAEHALATGTADQGWVAGYRVIGTEFTGDGVRFAIGGTGAFAPHGYAYFPPGTTPPTKRGYYNPLGNGWYDWEEHDRF</sequence>